<feature type="domain" description="CAAX prenyl protease 2/Lysostaphin resistance protein A-like" evidence="3">
    <location>
        <begin position="108"/>
        <end position="198"/>
    </location>
</feature>
<dbReference type="InterPro" id="IPR003675">
    <property type="entry name" value="Rce1/LyrA-like_dom"/>
</dbReference>
<evidence type="ECO:0000256" key="2">
    <source>
        <dbReference type="SAM" id="SignalP"/>
    </source>
</evidence>
<reference evidence="5" key="1">
    <citation type="submission" date="2016-10" db="EMBL/GenBank/DDBJ databases">
        <authorList>
            <person name="Varghese N."/>
            <person name="Submissions S."/>
        </authorList>
    </citation>
    <scope>NUCLEOTIDE SEQUENCE [LARGE SCALE GENOMIC DNA]</scope>
    <source>
        <strain evidence="5">DSM 20632</strain>
    </source>
</reference>
<sequence length="209" mass="21627">MAPSAFAFLLPCAAGAAGLFVARQAGDGTPGFYAATVVTAAIYFAAWWAWGSRASFSGPRRGREIARGIALGAALAALFVAGAVVVSRIPFLAEPVEQLLSTTDKGGWIPTLAVLVINGIGEELVYRDVVPSQLLARRVVASPLAAGVFSVALYCAVTAAMGVPLLLLAAACVGALAHYEVVRSGRLLSPIALHLTWSVGMLCILPLFF</sequence>
<name>A0A1G9LJA4_9CORY</name>
<evidence type="ECO:0000256" key="1">
    <source>
        <dbReference type="SAM" id="Phobius"/>
    </source>
</evidence>
<dbReference type="RefSeq" id="WP_092147543.1">
    <property type="nucleotide sequence ID" value="NZ_LT629700.1"/>
</dbReference>
<proteinExistence type="predicted"/>
<dbReference type="OrthoDB" id="4407663at2"/>
<organism evidence="4 5">
    <name type="scientific">Corynebacterium mycetoides</name>
    <dbReference type="NCBI Taxonomy" id="38302"/>
    <lineage>
        <taxon>Bacteria</taxon>
        <taxon>Bacillati</taxon>
        <taxon>Actinomycetota</taxon>
        <taxon>Actinomycetes</taxon>
        <taxon>Mycobacteriales</taxon>
        <taxon>Corynebacteriaceae</taxon>
        <taxon>Corynebacterium</taxon>
    </lineage>
</organism>
<evidence type="ECO:0000313" key="4">
    <source>
        <dbReference type="EMBL" id="SDL62019.1"/>
    </source>
</evidence>
<keyword evidence="1" id="KW-0812">Transmembrane</keyword>
<dbReference type="GO" id="GO:0004175">
    <property type="term" value="F:endopeptidase activity"/>
    <property type="evidence" value="ECO:0007669"/>
    <property type="project" value="UniProtKB-ARBA"/>
</dbReference>
<evidence type="ECO:0000313" key="5">
    <source>
        <dbReference type="Proteomes" id="UP000199350"/>
    </source>
</evidence>
<feature type="signal peptide" evidence="2">
    <location>
        <begin position="1"/>
        <end position="16"/>
    </location>
</feature>
<protein>
    <recommendedName>
        <fullName evidence="3">CAAX prenyl protease 2/Lysostaphin resistance protein A-like domain-containing protein</fullName>
    </recommendedName>
</protein>
<accession>A0A1G9LJA4</accession>
<feature type="transmembrane region" description="Helical" evidence="1">
    <location>
        <begin position="151"/>
        <end position="179"/>
    </location>
</feature>
<feature type="transmembrane region" description="Helical" evidence="1">
    <location>
        <begin position="32"/>
        <end position="50"/>
    </location>
</feature>
<keyword evidence="2" id="KW-0732">Signal</keyword>
<dbReference type="STRING" id="38302.SAMN04488535_0185"/>
<keyword evidence="1" id="KW-0472">Membrane</keyword>
<dbReference type="AlphaFoldDB" id="A0A1G9LJA4"/>
<feature type="transmembrane region" description="Helical" evidence="1">
    <location>
        <begin position="191"/>
        <end position="208"/>
    </location>
</feature>
<dbReference type="EMBL" id="LT629700">
    <property type="protein sequence ID" value="SDL62019.1"/>
    <property type="molecule type" value="Genomic_DNA"/>
</dbReference>
<gene>
    <name evidence="4" type="ORF">SAMN04488535_0185</name>
</gene>
<keyword evidence="1" id="KW-1133">Transmembrane helix</keyword>
<feature type="chain" id="PRO_5009245232" description="CAAX prenyl protease 2/Lysostaphin resistance protein A-like domain-containing protein" evidence="2">
    <location>
        <begin position="17"/>
        <end position="209"/>
    </location>
</feature>
<keyword evidence="5" id="KW-1185">Reference proteome</keyword>
<dbReference type="Pfam" id="PF02517">
    <property type="entry name" value="Rce1-like"/>
    <property type="match status" value="1"/>
</dbReference>
<dbReference type="GO" id="GO:0080120">
    <property type="term" value="P:CAAX-box protein maturation"/>
    <property type="evidence" value="ECO:0007669"/>
    <property type="project" value="UniProtKB-ARBA"/>
</dbReference>
<evidence type="ECO:0000259" key="3">
    <source>
        <dbReference type="Pfam" id="PF02517"/>
    </source>
</evidence>
<feature type="transmembrane region" description="Helical" evidence="1">
    <location>
        <begin position="70"/>
        <end position="91"/>
    </location>
</feature>
<dbReference type="Proteomes" id="UP000199350">
    <property type="component" value="Chromosome I"/>
</dbReference>